<dbReference type="PROSITE" id="PS51673">
    <property type="entry name" value="SUZ"/>
    <property type="match status" value="1"/>
</dbReference>
<name>A0A8W8KG59_MAGGI</name>
<dbReference type="InterPro" id="IPR039228">
    <property type="entry name" value="SZRD1"/>
</dbReference>
<proteinExistence type="inferred from homology"/>
<evidence type="ECO:0000256" key="1">
    <source>
        <dbReference type="ARBA" id="ARBA00007124"/>
    </source>
</evidence>
<dbReference type="InterPro" id="IPR024642">
    <property type="entry name" value="SUZ-C"/>
</dbReference>
<feature type="domain" description="SUZ" evidence="3">
    <location>
        <begin position="32"/>
        <end position="102"/>
    </location>
</feature>
<dbReference type="PANTHER" id="PTHR31796">
    <property type="entry name" value="SUZ DOMAIN-CONTAINING PROTEIN 1"/>
    <property type="match status" value="1"/>
</dbReference>
<dbReference type="EnsemblMetazoa" id="G23028.1">
    <property type="protein sequence ID" value="G23028.1:cds"/>
    <property type="gene ID" value="G23028"/>
</dbReference>
<evidence type="ECO:0000313" key="5">
    <source>
        <dbReference type="Proteomes" id="UP000005408"/>
    </source>
</evidence>
<dbReference type="Pfam" id="PF12752">
    <property type="entry name" value="SUZ"/>
    <property type="match status" value="1"/>
</dbReference>
<evidence type="ECO:0000313" key="4">
    <source>
        <dbReference type="EnsemblMetazoa" id="G23028.1:cds"/>
    </source>
</evidence>
<accession>A0A8W8KG59</accession>
<dbReference type="AlphaFoldDB" id="A0A8W8KG59"/>
<keyword evidence="5" id="KW-1185">Reference proteome</keyword>
<dbReference type="PANTHER" id="PTHR31796:SF2">
    <property type="entry name" value="SUZ DOMAIN-CONTAINING PROTEIN 1"/>
    <property type="match status" value="1"/>
</dbReference>
<comment type="similarity">
    <text evidence="1">Belongs to the SZRD1 family.</text>
</comment>
<organism evidence="4 5">
    <name type="scientific">Magallana gigas</name>
    <name type="common">Pacific oyster</name>
    <name type="synonym">Crassostrea gigas</name>
    <dbReference type="NCBI Taxonomy" id="29159"/>
    <lineage>
        <taxon>Eukaryota</taxon>
        <taxon>Metazoa</taxon>
        <taxon>Spiralia</taxon>
        <taxon>Lophotrochozoa</taxon>
        <taxon>Mollusca</taxon>
        <taxon>Bivalvia</taxon>
        <taxon>Autobranchia</taxon>
        <taxon>Pteriomorphia</taxon>
        <taxon>Ostreida</taxon>
        <taxon>Ostreoidea</taxon>
        <taxon>Ostreidae</taxon>
        <taxon>Magallana</taxon>
    </lineage>
</organism>
<evidence type="ECO:0000259" key="3">
    <source>
        <dbReference type="PROSITE" id="PS51673"/>
    </source>
</evidence>
<dbReference type="Pfam" id="PF12901">
    <property type="entry name" value="SUZ-C"/>
    <property type="match status" value="1"/>
</dbReference>
<dbReference type="Proteomes" id="UP000005408">
    <property type="component" value="Unassembled WGS sequence"/>
</dbReference>
<reference evidence="4" key="1">
    <citation type="submission" date="2022-08" db="UniProtKB">
        <authorList>
            <consortium name="EnsemblMetazoa"/>
        </authorList>
    </citation>
    <scope>IDENTIFICATION</scope>
    <source>
        <strain evidence="4">05x7-T-G4-1.051#20</strain>
    </source>
</reference>
<sequence length="197" mass="21619">MAEEANGEVLDSWEEFEDNGDLDKKLEEMKLKDSKKTASEAVVVEDGNRTQYTPQVRILKRKSDAHSTAAHGTRANNKPTKTLEQREAEYAEARKRILGSTSSTEVKEETIITNNRPPRLMQLDEARQNLNNNCSVAILRQPRGPDGTDGPAHPSPCWLSSEYSAELNPTTGTGTVVSCPIQGLACSPNKLLQCGPV</sequence>
<dbReference type="InterPro" id="IPR024771">
    <property type="entry name" value="SUZ"/>
</dbReference>
<evidence type="ECO:0000256" key="2">
    <source>
        <dbReference type="ARBA" id="ARBA00044802"/>
    </source>
</evidence>
<protein>
    <recommendedName>
        <fullName evidence="2">SUZ RNA-binding domain-containing</fullName>
    </recommendedName>
</protein>